<dbReference type="GeneID" id="581276"/>
<dbReference type="InterPro" id="IPR006076">
    <property type="entry name" value="FAD-dep_OxRdtase"/>
</dbReference>
<dbReference type="Pfam" id="PF08669">
    <property type="entry name" value="GCV_T_C"/>
    <property type="match status" value="1"/>
</dbReference>
<comment type="similarity">
    <text evidence="1">Belongs to the GcvT family.</text>
</comment>
<dbReference type="OrthoDB" id="498204at2759"/>
<dbReference type="SUPFAM" id="SSF51905">
    <property type="entry name" value="FAD/NAD(P)-binding domain"/>
    <property type="match status" value="1"/>
</dbReference>
<feature type="domain" description="FAD dependent oxidoreductase central" evidence="5">
    <location>
        <begin position="411"/>
        <end position="467"/>
    </location>
</feature>
<feature type="domain" description="FAD dependent oxidoreductase" evidence="2">
    <location>
        <begin position="49"/>
        <end position="408"/>
    </location>
</feature>
<dbReference type="InParanoid" id="A0A7M7RC41"/>
<dbReference type="Gene3D" id="3.30.9.10">
    <property type="entry name" value="D-Amino Acid Oxidase, subunit A, domain 2"/>
    <property type="match status" value="1"/>
</dbReference>
<keyword evidence="7" id="KW-1185">Reference proteome</keyword>
<dbReference type="Gene3D" id="3.30.70.1400">
    <property type="entry name" value="Aminomethyltransferase beta-barrel domains"/>
    <property type="match status" value="1"/>
</dbReference>
<dbReference type="InterPro" id="IPR029043">
    <property type="entry name" value="GcvT/YgfZ_C"/>
</dbReference>
<dbReference type="InterPro" id="IPR032503">
    <property type="entry name" value="FAO_M"/>
</dbReference>
<dbReference type="EnsemblMetazoa" id="XM_030975514">
    <property type="protein sequence ID" value="XP_030831374"/>
    <property type="gene ID" value="LOC581276"/>
</dbReference>
<dbReference type="Proteomes" id="UP000007110">
    <property type="component" value="Unassembled WGS sequence"/>
</dbReference>
<dbReference type="RefSeq" id="XP_030831374.1">
    <property type="nucleotide sequence ID" value="XM_030975514.1"/>
</dbReference>
<dbReference type="InterPro" id="IPR036188">
    <property type="entry name" value="FAD/NAD-bd_sf"/>
</dbReference>
<evidence type="ECO:0000259" key="5">
    <source>
        <dbReference type="Pfam" id="PF16350"/>
    </source>
</evidence>
<evidence type="ECO:0008006" key="8">
    <source>
        <dbReference type="Google" id="ProtNLM"/>
    </source>
</evidence>
<dbReference type="GO" id="GO:0005759">
    <property type="term" value="C:mitochondrial matrix"/>
    <property type="evidence" value="ECO:0000318"/>
    <property type="project" value="GO_Central"/>
</dbReference>
<evidence type="ECO:0000313" key="7">
    <source>
        <dbReference type="Proteomes" id="UP000007110"/>
    </source>
</evidence>
<dbReference type="SUPFAM" id="SSF101790">
    <property type="entry name" value="Aminomethyltransferase beta-barrel domain"/>
    <property type="match status" value="1"/>
</dbReference>
<evidence type="ECO:0000259" key="2">
    <source>
        <dbReference type="Pfam" id="PF01266"/>
    </source>
</evidence>
<dbReference type="InterPro" id="IPR027266">
    <property type="entry name" value="TrmE/GcvT-like"/>
</dbReference>
<reference evidence="6" key="2">
    <citation type="submission" date="2021-01" db="UniProtKB">
        <authorList>
            <consortium name="EnsemblMetazoa"/>
        </authorList>
    </citation>
    <scope>IDENTIFICATION</scope>
</reference>
<dbReference type="SUPFAM" id="SSF103025">
    <property type="entry name" value="Folate-binding domain"/>
    <property type="match status" value="1"/>
</dbReference>
<protein>
    <recommendedName>
        <fullName evidence="8">Pyruvate dehydrogenase phosphatase regulatory subunit, mitochondrial</fullName>
    </recommendedName>
</protein>
<dbReference type="KEGG" id="spu:581276"/>
<evidence type="ECO:0000259" key="4">
    <source>
        <dbReference type="Pfam" id="PF08669"/>
    </source>
</evidence>
<proteinExistence type="inferred from homology"/>
<evidence type="ECO:0000256" key="1">
    <source>
        <dbReference type="ARBA" id="ARBA00008609"/>
    </source>
</evidence>
<sequence length="870" mass="96614">MQVLLKGGATSLQRLVPIWSVSHRLIHPSVTRLAGARAPTSVDLPDRAKVVICGGGIAGTSIAYHLAKLGWNDVLLLEQGNLTCGTTWHSVGLVGLLKGQSVLGQVSRWSAELYESLKEETDIDTGFRVTGSVSVAQTQDRLTSFKRLQAREREIGTECEIVTPSEIEKLVPYLRTTDLVGGIYSPKDGRTDASNTVMALAKASRSNGVNIVEGVQVNKIRSENGRVSAVETSHGTVKCEYFVNCGGQWARDIGLKSDPIVRVPLHSVEHQYMITKPIPGVEPQKYPYVRDTDVGNYLIDWGGGFLAGMFAKKGKPLFFDGIPEKSEFLSMPEDWDHFAPHLQGFLKRVEGAEKAEVQQLFNGPESFTPDGLPLFGPAPEIDNYFVMAGMSSQGIVYSGGLGRVMAEWIVKGHASLNTWCMDVRRFTEYHNNKAFLRDRVTETEGNAYHNPYPGDVNFETGRMLRCSPLFGAQRQAGAVFAEKGGVERPVYFMNPANQEALYDDLQKGSFGKPAWFDYVSEEYWACRESVCLMDMSSFSKFELESDGPEACALLQKLCPNEMDMAIGSVAHTPMLNERGGYENDCSVARVSENKYFIISPTQQLRRGFKWISKHLPSDGSVQLRDVTSHYTGINVLGPRARSVLQRLTTTSVALVDMKPFTVRDISIGYANAVRAISVTHAGEDGCVLYIPNEMAINVYNSLMSAGKSYGIRNVGYYALRWLRIEKLFAYWADDFNDTHTPYEIGREHRVKFDKDIDFIGKSALLAHKKAGIRFRLTQFTLEDHDTDYHHWPAGGEPIYRNGQYTGLVTSSGYGPSLGKIVCLGWVTNSDPMTHEYITKASYEVDVAGQRYKAKATLYPHKQATRHALIG</sequence>
<feature type="domain" description="GCVT N-terminal" evidence="3">
    <location>
        <begin position="472"/>
        <end position="754"/>
    </location>
</feature>
<dbReference type="Pfam" id="PF01266">
    <property type="entry name" value="DAO"/>
    <property type="match status" value="1"/>
</dbReference>
<dbReference type="Gene3D" id="3.50.50.60">
    <property type="entry name" value="FAD/NAD(P)-binding domain"/>
    <property type="match status" value="1"/>
</dbReference>
<dbReference type="Gene3D" id="3.30.1360.120">
    <property type="entry name" value="Probable tRNA modification gtpase trme, domain 1"/>
    <property type="match status" value="1"/>
</dbReference>
<evidence type="ECO:0000259" key="3">
    <source>
        <dbReference type="Pfam" id="PF01571"/>
    </source>
</evidence>
<evidence type="ECO:0000313" key="6">
    <source>
        <dbReference type="EnsemblMetazoa" id="XP_786380"/>
    </source>
</evidence>
<name>A0A7M7RC41_STRPU</name>
<dbReference type="InterPro" id="IPR006222">
    <property type="entry name" value="GCVT_N"/>
</dbReference>
<dbReference type="RefSeq" id="XP_786380.2">
    <property type="nucleotide sequence ID" value="XM_781287.5"/>
</dbReference>
<dbReference type="EnsemblMetazoa" id="XM_781287">
    <property type="protein sequence ID" value="XP_786380"/>
    <property type="gene ID" value="LOC581276"/>
</dbReference>
<dbReference type="GO" id="GO:0005737">
    <property type="term" value="C:cytoplasm"/>
    <property type="evidence" value="ECO:0000318"/>
    <property type="project" value="GO_Central"/>
</dbReference>
<dbReference type="OMA" id="DHFEPMM"/>
<dbReference type="PANTHER" id="PTHR13847">
    <property type="entry name" value="SARCOSINE DEHYDROGENASE-RELATED"/>
    <property type="match status" value="1"/>
</dbReference>
<dbReference type="Pfam" id="PF01571">
    <property type="entry name" value="GCV_T"/>
    <property type="match status" value="1"/>
</dbReference>
<dbReference type="AlphaFoldDB" id="A0A7M7RC41"/>
<dbReference type="Pfam" id="PF16350">
    <property type="entry name" value="FAO_M"/>
    <property type="match status" value="1"/>
</dbReference>
<feature type="domain" description="Aminomethyltransferase C-terminal" evidence="4">
    <location>
        <begin position="775"/>
        <end position="859"/>
    </location>
</feature>
<dbReference type="InterPro" id="IPR013977">
    <property type="entry name" value="GcvT_C"/>
</dbReference>
<reference evidence="7" key="1">
    <citation type="submission" date="2015-02" db="EMBL/GenBank/DDBJ databases">
        <title>Genome sequencing for Strongylocentrotus purpuratus.</title>
        <authorList>
            <person name="Murali S."/>
            <person name="Liu Y."/>
            <person name="Vee V."/>
            <person name="English A."/>
            <person name="Wang M."/>
            <person name="Skinner E."/>
            <person name="Han Y."/>
            <person name="Muzny D.M."/>
            <person name="Worley K.C."/>
            <person name="Gibbs R.A."/>
        </authorList>
    </citation>
    <scope>NUCLEOTIDE SEQUENCE</scope>
</reference>
<dbReference type="SUPFAM" id="SSF54373">
    <property type="entry name" value="FAD-linked reductases, C-terminal domain"/>
    <property type="match status" value="1"/>
</dbReference>
<dbReference type="FunFam" id="3.50.50.60:FF:000769">
    <property type="entry name" value="Sarcosine dehydrogenase"/>
    <property type="match status" value="1"/>
</dbReference>
<dbReference type="FunCoup" id="A0A7M7RC41">
    <property type="interactions" value="501"/>
</dbReference>
<dbReference type="FunFam" id="3.30.70.1400:FF:000003">
    <property type="entry name" value="Pyruvate dehydrogenase phosphatase regulatory subunit"/>
    <property type="match status" value="1"/>
</dbReference>
<dbReference type="GO" id="GO:0005739">
    <property type="term" value="C:mitochondrion"/>
    <property type="evidence" value="ECO:0000318"/>
    <property type="project" value="GO_Central"/>
</dbReference>
<dbReference type="PANTHER" id="PTHR13847:SF193">
    <property type="entry name" value="PYRUVATE DEHYDROGENASE PHOSPHATASE REGULATORY SUBUNIT, MITOCHONDRIAL"/>
    <property type="match status" value="1"/>
</dbReference>
<organism evidence="6 7">
    <name type="scientific">Strongylocentrotus purpuratus</name>
    <name type="common">Purple sea urchin</name>
    <dbReference type="NCBI Taxonomy" id="7668"/>
    <lineage>
        <taxon>Eukaryota</taxon>
        <taxon>Metazoa</taxon>
        <taxon>Echinodermata</taxon>
        <taxon>Eleutherozoa</taxon>
        <taxon>Echinozoa</taxon>
        <taxon>Echinoidea</taxon>
        <taxon>Euechinoidea</taxon>
        <taxon>Echinacea</taxon>
        <taxon>Camarodonta</taxon>
        <taxon>Echinidea</taxon>
        <taxon>Strongylocentrotidae</taxon>
        <taxon>Strongylocentrotus</taxon>
    </lineage>
</organism>
<dbReference type="Gene3D" id="2.40.30.110">
    <property type="entry name" value="Aminomethyltransferase beta-barrel domains"/>
    <property type="match status" value="1"/>
</dbReference>
<accession>A0A7M7RC41</accession>